<keyword evidence="1" id="KW-1133">Transmembrane helix</keyword>
<evidence type="ECO:0000313" key="3">
    <source>
        <dbReference type="Proteomes" id="UP000094527"/>
    </source>
</evidence>
<evidence type="ECO:0000256" key="1">
    <source>
        <dbReference type="SAM" id="Phobius"/>
    </source>
</evidence>
<dbReference type="AlphaFoldDB" id="A0A1D2N096"/>
<proteinExistence type="predicted"/>
<reference evidence="2 3" key="1">
    <citation type="journal article" date="2016" name="Genome Biol. Evol.">
        <title>Gene Family Evolution Reflects Adaptation to Soil Environmental Stressors in the Genome of the Collembolan Orchesella cincta.</title>
        <authorList>
            <person name="Faddeeva-Vakhrusheva A."/>
            <person name="Derks M.F."/>
            <person name="Anvar S.Y."/>
            <person name="Agamennone V."/>
            <person name="Suring W."/>
            <person name="Smit S."/>
            <person name="van Straalen N.M."/>
            <person name="Roelofs D."/>
        </authorList>
    </citation>
    <scope>NUCLEOTIDE SEQUENCE [LARGE SCALE GENOMIC DNA]</scope>
    <source>
        <tissue evidence="2">Mixed pool</tissue>
    </source>
</reference>
<keyword evidence="3" id="KW-1185">Reference proteome</keyword>
<keyword evidence="1" id="KW-0812">Transmembrane</keyword>
<accession>A0A1D2N096</accession>
<comment type="caution">
    <text evidence="2">The sequence shown here is derived from an EMBL/GenBank/DDBJ whole genome shotgun (WGS) entry which is preliminary data.</text>
</comment>
<feature type="transmembrane region" description="Helical" evidence="1">
    <location>
        <begin position="6"/>
        <end position="27"/>
    </location>
</feature>
<keyword evidence="1" id="KW-0472">Membrane</keyword>
<evidence type="ECO:0000313" key="2">
    <source>
        <dbReference type="EMBL" id="ODM98713.1"/>
    </source>
</evidence>
<dbReference type="Proteomes" id="UP000094527">
    <property type="component" value="Unassembled WGS sequence"/>
</dbReference>
<organism evidence="2 3">
    <name type="scientific">Orchesella cincta</name>
    <name type="common">Springtail</name>
    <name type="synonym">Podura cincta</name>
    <dbReference type="NCBI Taxonomy" id="48709"/>
    <lineage>
        <taxon>Eukaryota</taxon>
        <taxon>Metazoa</taxon>
        <taxon>Ecdysozoa</taxon>
        <taxon>Arthropoda</taxon>
        <taxon>Hexapoda</taxon>
        <taxon>Collembola</taxon>
        <taxon>Entomobryomorpha</taxon>
        <taxon>Entomobryoidea</taxon>
        <taxon>Orchesellidae</taxon>
        <taxon>Orchesellinae</taxon>
        <taxon>Orchesella</taxon>
    </lineage>
</organism>
<protein>
    <submittedName>
        <fullName evidence="2">Uncharacterized protein</fullName>
    </submittedName>
</protein>
<sequence>MGYVVILVLILCQVITIISSPLMWAAFNERWTKMEEDITGVKGHLERSKRAIVAFAPHLTFQHKPGQIIERAQYGDACNTSYYENSTKLVYDAAEEEDDDEQGTKVNATAIQLLDWLKFVIANGTMPPNNVSRSWLQVVCFGWYPLVCTTEGGTGAPTCRCVNSSKIDTPSRHHPHHMHEGGRCRVAPGGFCRIHPQYKSWAKCARNGQCVNNTCTLVGISSAVSTMMWQCFQLVLISVITRVFSVRF</sequence>
<gene>
    <name evidence="2" type="ORF">Ocin01_07968</name>
</gene>
<name>A0A1D2N096_ORCCI</name>
<dbReference type="EMBL" id="LJIJ01000332">
    <property type="protein sequence ID" value="ODM98713.1"/>
    <property type="molecule type" value="Genomic_DNA"/>
</dbReference>